<dbReference type="GO" id="GO:0015138">
    <property type="term" value="F:fumarate transmembrane transporter activity"/>
    <property type="evidence" value="ECO:0007669"/>
    <property type="project" value="TreeGrafter"/>
</dbReference>
<keyword evidence="3" id="KW-1003">Cell membrane</keyword>
<feature type="transmembrane region" description="Helical" evidence="8">
    <location>
        <begin position="236"/>
        <end position="260"/>
    </location>
</feature>
<dbReference type="GO" id="GO:0015366">
    <property type="term" value="F:malate:proton symporter activity"/>
    <property type="evidence" value="ECO:0007669"/>
    <property type="project" value="TreeGrafter"/>
</dbReference>
<dbReference type="OrthoDB" id="9768885at2"/>
<organism evidence="9 10">
    <name type="scientific">Apibacter muscae</name>
    <dbReference type="NCBI Taxonomy" id="2509004"/>
    <lineage>
        <taxon>Bacteria</taxon>
        <taxon>Pseudomonadati</taxon>
        <taxon>Bacteroidota</taxon>
        <taxon>Flavobacteriia</taxon>
        <taxon>Flavobacteriales</taxon>
        <taxon>Weeksellaceae</taxon>
        <taxon>Apibacter</taxon>
    </lineage>
</organism>
<keyword evidence="6 8" id="KW-1133">Transmembrane helix</keyword>
<evidence type="ECO:0000313" key="10">
    <source>
        <dbReference type="Proteomes" id="UP000319499"/>
    </source>
</evidence>
<feature type="transmembrane region" description="Helical" evidence="8">
    <location>
        <begin position="87"/>
        <end position="111"/>
    </location>
</feature>
<evidence type="ECO:0000256" key="3">
    <source>
        <dbReference type="ARBA" id="ARBA00022475"/>
    </source>
</evidence>
<protein>
    <submittedName>
        <fullName evidence="9">C4-dicarboxylate transporter DctA</fullName>
    </submittedName>
</protein>
<evidence type="ECO:0000313" key="9">
    <source>
        <dbReference type="EMBL" id="TWP26773.1"/>
    </source>
</evidence>
<keyword evidence="4 8" id="KW-0812">Transmembrane</keyword>
<dbReference type="PROSITE" id="PS00714">
    <property type="entry name" value="NA_DICARBOXYL_SYMP_2"/>
    <property type="match status" value="1"/>
</dbReference>
<dbReference type="Gene3D" id="1.10.3860.10">
    <property type="entry name" value="Sodium:dicarboxylate symporter"/>
    <property type="match status" value="1"/>
</dbReference>
<dbReference type="Pfam" id="PF00375">
    <property type="entry name" value="SDF"/>
    <property type="match status" value="1"/>
</dbReference>
<dbReference type="RefSeq" id="WP_146293284.1">
    <property type="nucleotide sequence ID" value="NZ_SELH01000025.1"/>
</dbReference>
<dbReference type="FunFam" id="1.10.3860.10:FF:000001">
    <property type="entry name" value="C4-dicarboxylate transport protein"/>
    <property type="match status" value="1"/>
</dbReference>
<dbReference type="NCBIfam" id="NF002461">
    <property type="entry name" value="PRK01663.1"/>
    <property type="match status" value="1"/>
</dbReference>
<name>A0A563D9Z9_9FLAO</name>
<sequence length="439" mass="46858">MKLLKSLYVQVIIAIIIGILIGHFYPSHSEVVDGVNKNIPGFAEKLKPLGDGFIKLIKMIVGPLIFCTIVIGIAGMEDTKKVGKVGVTAIVYFEIMTTIALIIGLLFVNILKPGNGMNVDPKELDSSSVSGYIDKANHEDGNALVDFIMGMIPDNVIASLSSNNLLQVLVFAVLFGFAMTKIGPKASKPVLTVLQSFLDGLFAIIKMIMYLAPIGAFGAMAYTIGRYGLSSLSNLGMLIICFYLTCIIFIFGVIGAVLYYNKINVFKFIKYIKEELLIVLGTSSSESALPGIMKKMEDIGCAKSVVGLVIPTGYSFNLDGTSIYLTMAAVFISQALNSHLTIGQEITLLLVLLLTSKGAAGVTGSGFITLAATLPVVGHLPVESVALIFGIDKFMSEARALTNIIGNAAATIVVARRENEFDTSMAKEILISSEVAKAS</sequence>
<feature type="transmembrane region" description="Helical" evidence="8">
    <location>
        <begin position="7"/>
        <end position="25"/>
    </location>
</feature>
<feature type="transmembrane region" description="Helical" evidence="8">
    <location>
        <begin position="156"/>
        <end position="179"/>
    </location>
</feature>
<keyword evidence="2" id="KW-0813">Transport</keyword>
<keyword evidence="5" id="KW-0769">Symport</keyword>
<evidence type="ECO:0000256" key="5">
    <source>
        <dbReference type="ARBA" id="ARBA00022847"/>
    </source>
</evidence>
<dbReference type="PANTHER" id="PTHR42865:SF1">
    <property type="entry name" value="AEROBIC C4-DICARBOXYLATE TRANSPORT PROTEIN"/>
    <property type="match status" value="1"/>
</dbReference>
<reference evidence="9 10" key="1">
    <citation type="submission" date="2019-02" db="EMBL/GenBank/DDBJ databases">
        <title>Apibacter muscae sp. nov.: a novel member of the house fly microbiota.</title>
        <authorList>
            <person name="Park R."/>
        </authorList>
    </citation>
    <scope>NUCLEOTIDE SEQUENCE [LARGE SCALE GENOMIC DNA]</scope>
    <source>
        <strain evidence="9 10">AL1</strain>
    </source>
</reference>
<evidence type="ECO:0000256" key="1">
    <source>
        <dbReference type="ARBA" id="ARBA00004651"/>
    </source>
</evidence>
<evidence type="ECO:0000256" key="8">
    <source>
        <dbReference type="SAM" id="Phobius"/>
    </source>
</evidence>
<evidence type="ECO:0000256" key="7">
    <source>
        <dbReference type="ARBA" id="ARBA00023136"/>
    </source>
</evidence>
<dbReference type="Proteomes" id="UP000319499">
    <property type="component" value="Unassembled WGS sequence"/>
</dbReference>
<evidence type="ECO:0000256" key="4">
    <source>
        <dbReference type="ARBA" id="ARBA00022692"/>
    </source>
</evidence>
<gene>
    <name evidence="9" type="primary">dctA</name>
    <name evidence="9" type="ORF">ETU09_09435</name>
</gene>
<dbReference type="GO" id="GO:0070778">
    <property type="term" value="P:L-aspartate transmembrane transport"/>
    <property type="evidence" value="ECO:0007669"/>
    <property type="project" value="TreeGrafter"/>
</dbReference>
<dbReference type="PRINTS" id="PR00173">
    <property type="entry name" value="EDTRNSPORT"/>
</dbReference>
<dbReference type="AlphaFoldDB" id="A0A563D9Z9"/>
<dbReference type="InterPro" id="IPR036458">
    <property type="entry name" value="Na:dicarbo_symporter_sf"/>
</dbReference>
<dbReference type="InterPro" id="IPR018107">
    <property type="entry name" value="Na-dicarboxylate_symporter_CS"/>
</dbReference>
<comment type="subcellular location">
    <subcellularLocation>
        <location evidence="1">Cell membrane</location>
        <topology evidence="1">Multi-pass membrane protein</topology>
    </subcellularLocation>
</comment>
<keyword evidence="7 8" id="KW-0472">Membrane</keyword>
<comment type="caution">
    <text evidence="9">The sequence shown here is derived from an EMBL/GenBank/DDBJ whole genome shotgun (WGS) entry which is preliminary data.</text>
</comment>
<proteinExistence type="predicted"/>
<dbReference type="PROSITE" id="PS00713">
    <property type="entry name" value="NA_DICARBOXYL_SYMP_1"/>
    <property type="match status" value="1"/>
</dbReference>
<feature type="transmembrane region" description="Helical" evidence="8">
    <location>
        <begin position="200"/>
        <end position="224"/>
    </location>
</feature>
<evidence type="ECO:0000256" key="6">
    <source>
        <dbReference type="ARBA" id="ARBA00022989"/>
    </source>
</evidence>
<keyword evidence="10" id="KW-1185">Reference proteome</keyword>
<dbReference type="PANTHER" id="PTHR42865">
    <property type="entry name" value="PROTON/GLUTAMATE-ASPARTATE SYMPORTER"/>
    <property type="match status" value="1"/>
</dbReference>
<dbReference type="InterPro" id="IPR001991">
    <property type="entry name" value="Na-dicarboxylate_symporter"/>
</dbReference>
<dbReference type="SUPFAM" id="SSF118215">
    <property type="entry name" value="Proton glutamate symport protein"/>
    <property type="match status" value="1"/>
</dbReference>
<accession>A0A563D9Z9</accession>
<dbReference type="GO" id="GO:0005886">
    <property type="term" value="C:plasma membrane"/>
    <property type="evidence" value="ECO:0007669"/>
    <property type="project" value="UniProtKB-SubCell"/>
</dbReference>
<feature type="transmembrane region" description="Helical" evidence="8">
    <location>
        <begin position="56"/>
        <end position="75"/>
    </location>
</feature>
<evidence type="ECO:0000256" key="2">
    <source>
        <dbReference type="ARBA" id="ARBA00022448"/>
    </source>
</evidence>
<dbReference type="GO" id="GO:0015141">
    <property type="term" value="F:succinate transmembrane transporter activity"/>
    <property type="evidence" value="ECO:0007669"/>
    <property type="project" value="TreeGrafter"/>
</dbReference>
<dbReference type="EMBL" id="SELH01000025">
    <property type="protein sequence ID" value="TWP26773.1"/>
    <property type="molecule type" value="Genomic_DNA"/>
</dbReference>